<name>A0ABT2SW18_9FIRM</name>
<dbReference type="SUPFAM" id="SSF101386">
    <property type="entry name" value="all-alpha NTP pyrophosphatases"/>
    <property type="match status" value="1"/>
</dbReference>
<dbReference type="Gene3D" id="1.10.4010.10">
    <property type="entry name" value="Type II deoxyuridine triphosphatase"/>
    <property type="match status" value="1"/>
</dbReference>
<dbReference type="InterPro" id="IPR014871">
    <property type="entry name" value="dUTPase/dCTP_pyrophosphatase"/>
</dbReference>
<dbReference type="RefSeq" id="WP_147580371.1">
    <property type="nucleotide sequence ID" value="NZ_JAOQJR010000008.1"/>
</dbReference>
<protein>
    <submittedName>
        <fullName evidence="1">dUTP diphosphatase</fullName>
    </submittedName>
</protein>
<comment type="caution">
    <text evidence="1">The sequence shown here is derived from an EMBL/GenBank/DDBJ whole genome shotgun (WGS) entry which is preliminary data.</text>
</comment>
<proteinExistence type="predicted"/>
<evidence type="ECO:0000313" key="1">
    <source>
        <dbReference type="EMBL" id="MCU6738740.1"/>
    </source>
</evidence>
<keyword evidence="2" id="KW-1185">Reference proteome</keyword>
<organism evidence="1 2">
    <name type="scientific">[Clostridium] ammoniilyticum</name>
    <dbReference type="NCBI Taxonomy" id="2981784"/>
    <lineage>
        <taxon>Bacteria</taxon>
        <taxon>Bacillati</taxon>
        <taxon>Bacillota</taxon>
        <taxon>Erysipelotrichia</taxon>
        <taxon>Erysipelotrichales</taxon>
        <taxon>Coprobacillaceae</taxon>
        <taxon>Faecalibacillus</taxon>
    </lineage>
</organism>
<sequence>MKIKEQLKEMFQMQRTLNENILNEFGEEAMTEEKLELAIIDELGELTHELKGDWCWWKKTQKPVDRKRVLEELVDVYHFVMTNEMERRYSSTDEAIDSILNKYEFSINHFNELGKERLDYLIGDISYSYDKLTVLLQLTKCLQFSFDEIYQEYLNKNKINYERLKNGY</sequence>
<dbReference type="Pfam" id="PF08761">
    <property type="entry name" value="dUTPase_2"/>
    <property type="match status" value="1"/>
</dbReference>
<reference evidence="1 2" key="1">
    <citation type="journal article" date="2021" name="ISME Commun">
        <title>Automated analysis of genomic sequences facilitates high-throughput and comprehensive description of bacteria.</title>
        <authorList>
            <person name="Hitch T.C.A."/>
        </authorList>
    </citation>
    <scope>NUCLEOTIDE SEQUENCE [LARGE SCALE GENOMIC DNA]</scope>
    <source>
        <strain evidence="1 2">H4_15</strain>
    </source>
</reference>
<dbReference type="Proteomes" id="UP001208364">
    <property type="component" value="Unassembled WGS sequence"/>
</dbReference>
<accession>A0ABT2SW18</accession>
<gene>
    <name evidence="1" type="ORF">OCV55_08595</name>
</gene>
<evidence type="ECO:0000313" key="2">
    <source>
        <dbReference type="Proteomes" id="UP001208364"/>
    </source>
</evidence>
<dbReference type="EMBL" id="JAOQJR010000008">
    <property type="protein sequence ID" value="MCU6738740.1"/>
    <property type="molecule type" value="Genomic_DNA"/>
</dbReference>